<keyword evidence="6" id="KW-1185">Reference proteome</keyword>
<keyword evidence="3" id="KW-0472">Membrane</keyword>
<evidence type="ECO:0000313" key="6">
    <source>
        <dbReference type="Proteomes" id="UP000326939"/>
    </source>
</evidence>
<dbReference type="GO" id="GO:0006869">
    <property type="term" value="P:lipid transport"/>
    <property type="evidence" value="ECO:0007669"/>
    <property type="project" value="InterPro"/>
</dbReference>
<dbReference type="Proteomes" id="UP000326939">
    <property type="component" value="Chromosome 15"/>
</dbReference>
<comment type="caution">
    <text evidence="5">The sequence shown here is derived from an EMBL/GenBank/DDBJ whole genome shotgun (WGS) entry which is preliminary data.</text>
</comment>
<dbReference type="InterPro" id="IPR036312">
    <property type="entry name" value="Bifun_inhib/LTP/seed_sf"/>
</dbReference>
<dbReference type="AlphaFoldDB" id="A0A5N5K0N3"/>
<keyword evidence="3" id="KW-0812">Transmembrane</keyword>
<dbReference type="SMART" id="SM00499">
    <property type="entry name" value="AAI"/>
    <property type="match status" value="1"/>
</dbReference>
<evidence type="ECO:0000256" key="3">
    <source>
        <dbReference type="SAM" id="Phobius"/>
    </source>
</evidence>
<dbReference type="InterPro" id="IPR016140">
    <property type="entry name" value="Bifunc_inhib/LTP/seed_store"/>
</dbReference>
<sequence>MNTTESRKAKVWKWEPQSLMRRGHDFKWLGSFILILDENGGNPIDIMFPSRQNIEEKRAQVKMKTSYMVVYTIILVLVLAQQHVKVSAVTCSPAQLSPCVSAITTSTPPSKLCCSKIKEQRPCLCQYLKNPNLQKFINTPNARKVASTCGTPFPKC</sequence>
<feature type="transmembrane region" description="Helical" evidence="3">
    <location>
        <begin position="67"/>
        <end position="84"/>
    </location>
</feature>
<name>A0A5N5K0N3_9ROSI</name>
<evidence type="ECO:0000313" key="5">
    <source>
        <dbReference type="EMBL" id="KAB5524396.1"/>
    </source>
</evidence>
<protein>
    <recommendedName>
        <fullName evidence="4">Bifunctional inhibitor/plant lipid transfer protein/seed storage helical domain-containing protein</fullName>
    </recommendedName>
</protein>
<dbReference type="InterPro" id="IPR033872">
    <property type="entry name" value="nsLTP2"/>
</dbReference>
<dbReference type="CDD" id="cd01959">
    <property type="entry name" value="nsLTP2"/>
    <property type="match status" value="1"/>
</dbReference>
<dbReference type="Pfam" id="PF00234">
    <property type="entry name" value="Tryp_alpha_amyl"/>
    <property type="match status" value="1"/>
</dbReference>
<dbReference type="PANTHER" id="PTHR33214:SF30">
    <property type="entry name" value="BIFUNCTIONAL INHIBITOR_LIPID-TRANSFER PROTEIN_SEED STORAGE 2S ALBUMIN SUPERFAMILY PROTEIN"/>
    <property type="match status" value="1"/>
</dbReference>
<dbReference type="Gene3D" id="1.10.110.10">
    <property type="entry name" value="Plant lipid-transfer and hydrophobic proteins"/>
    <property type="match status" value="1"/>
</dbReference>
<evidence type="ECO:0000259" key="4">
    <source>
        <dbReference type="SMART" id="SM00499"/>
    </source>
</evidence>
<dbReference type="GO" id="GO:0008289">
    <property type="term" value="F:lipid binding"/>
    <property type="evidence" value="ECO:0007669"/>
    <property type="project" value="UniProtKB-KW"/>
</dbReference>
<evidence type="ECO:0000256" key="1">
    <source>
        <dbReference type="ARBA" id="ARBA00022448"/>
    </source>
</evidence>
<keyword evidence="2" id="KW-0446">Lipid-binding</keyword>
<keyword evidence="3" id="KW-1133">Transmembrane helix</keyword>
<dbReference type="EMBL" id="VDCV01000015">
    <property type="protein sequence ID" value="KAB5524396.1"/>
    <property type="molecule type" value="Genomic_DNA"/>
</dbReference>
<gene>
    <name evidence="5" type="ORF">DKX38_022145</name>
</gene>
<dbReference type="SUPFAM" id="SSF47699">
    <property type="entry name" value="Bifunctional inhibitor/lipid-transfer protein/seed storage 2S albumin"/>
    <property type="match status" value="1"/>
</dbReference>
<evidence type="ECO:0000256" key="2">
    <source>
        <dbReference type="ARBA" id="ARBA00023121"/>
    </source>
</evidence>
<organism evidence="5 6">
    <name type="scientific">Salix brachista</name>
    <dbReference type="NCBI Taxonomy" id="2182728"/>
    <lineage>
        <taxon>Eukaryota</taxon>
        <taxon>Viridiplantae</taxon>
        <taxon>Streptophyta</taxon>
        <taxon>Embryophyta</taxon>
        <taxon>Tracheophyta</taxon>
        <taxon>Spermatophyta</taxon>
        <taxon>Magnoliopsida</taxon>
        <taxon>eudicotyledons</taxon>
        <taxon>Gunneridae</taxon>
        <taxon>Pentapetalae</taxon>
        <taxon>rosids</taxon>
        <taxon>fabids</taxon>
        <taxon>Malpighiales</taxon>
        <taxon>Salicaceae</taxon>
        <taxon>Saliceae</taxon>
        <taxon>Salix</taxon>
    </lineage>
</organism>
<dbReference type="PANTHER" id="PTHR33214">
    <property type="entry name" value="BIFUNCTIONAL INHIBITOR/LIPID-TRANSFER PROTEIN/SEED STORAGE 2S ALBUMIN SUPERFAMILY PROTEIN"/>
    <property type="match status" value="1"/>
</dbReference>
<proteinExistence type="predicted"/>
<feature type="domain" description="Bifunctional inhibitor/plant lipid transfer protein/seed storage helical" evidence="4">
    <location>
        <begin position="91"/>
        <end position="156"/>
    </location>
</feature>
<accession>A0A5N5K0N3</accession>
<keyword evidence="1" id="KW-0813">Transport</keyword>
<reference evidence="6" key="1">
    <citation type="journal article" date="2019" name="Gigascience">
        <title>De novo genome assembly of the endangered Acer yangbiense, a plant species with extremely small populations endemic to Yunnan Province, China.</title>
        <authorList>
            <person name="Yang J."/>
            <person name="Wariss H.M."/>
            <person name="Tao L."/>
            <person name="Zhang R."/>
            <person name="Yun Q."/>
            <person name="Hollingsworth P."/>
            <person name="Dao Z."/>
            <person name="Luo G."/>
            <person name="Guo H."/>
            <person name="Ma Y."/>
            <person name="Sun W."/>
        </authorList>
    </citation>
    <scope>NUCLEOTIDE SEQUENCE [LARGE SCALE GENOMIC DNA]</scope>
    <source>
        <strain evidence="6">cv. br00</strain>
    </source>
</reference>